<organism evidence="2 3">
    <name type="scientific">Haloactinopolyspora alba</name>
    <dbReference type="NCBI Taxonomy" id="648780"/>
    <lineage>
        <taxon>Bacteria</taxon>
        <taxon>Bacillati</taxon>
        <taxon>Actinomycetota</taxon>
        <taxon>Actinomycetes</taxon>
        <taxon>Jiangellales</taxon>
        <taxon>Jiangellaceae</taxon>
        <taxon>Haloactinopolyspora</taxon>
    </lineage>
</organism>
<dbReference type="OrthoDB" id="4560266at2"/>
<dbReference type="Proteomes" id="UP000243528">
    <property type="component" value="Unassembled WGS sequence"/>
</dbReference>
<reference evidence="2 3" key="1">
    <citation type="submission" date="2018-03" db="EMBL/GenBank/DDBJ databases">
        <title>Genomic Encyclopedia of Archaeal and Bacterial Type Strains, Phase II (KMG-II): from individual species to whole genera.</title>
        <authorList>
            <person name="Goeker M."/>
        </authorList>
    </citation>
    <scope>NUCLEOTIDE SEQUENCE [LARGE SCALE GENOMIC DNA]</scope>
    <source>
        <strain evidence="2 3">DSM 45211</strain>
    </source>
</reference>
<protein>
    <submittedName>
        <fullName evidence="2">Uncharacterized protein</fullName>
    </submittedName>
</protein>
<dbReference type="RefSeq" id="WP_106537712.1">
    <property type="nucleotide sequence ID" value="NZ_PYGE01000009.1"/>
</dbReference>
<dbReference type="EMBL" id="PYGE01000009">
    <property type="protein sequence ID" value="PSL02700.1"/>
    <property type="molecule type" value="Genomic_DNA"/>
</dbReference>
<name>A0A2P8DZS4_9ACTN</name>
<gene>
    <name evidence="2" type="ORF">CLV30_1095</name>
</gene>
<feature type="region of interest" description="Disordered" evidence="1">
    <location>
        <begin position="1"/>
        <end position="24"/>
    </location>
</feature>
<comment type="caution">
    <text evidence="2">The sequence shown here is derived from an EMBL/GenBank/DDBJ whole genome shotgun (WGS) entry which is preliminary data.</text>
</comment>
<proteinExistence type="predicted"/>
<evidence type="ECO:0000313" key="2">
    <source>
        <dbReference type="EMBL" id="PSL02700.1"/>
    </source>
</evidence>
<accession>A0A2P8DZS4</accession>
<sequence length="104" mass="11131">MTADNQPGSGARARPADDPQQAVTRARTQVLTGRGAGADRAEIARATRERPTLGALPAPLERELVHLHTALIRSETDGEAGDMVSTGAQEQIDRLREIWAPTIP</sequence>
<keyword evidence="3" id="KW-1185">Reference proteome</keyword>
<dbReference type="AlphaFoldDB" id="A0A2P8DZS4"/>
<evidence type="ECO:0000256" key="1">
    <source>
        <dbReference type="SAM" id="MobiDB-lite"/>
    </source>
</evidence>
<evidence type="ECO:0000313" key="3">
    <source>
        <dbReference type="Proteomes" id="UP000243528"/>
    </source>
</evidence>